<reference evidence="2" key="1">
    <citation type="journal article" date="2014" name="Microb. Cell Fact.">
        <title>Exploiting Issatchenkia orientalis SD108 for succinic acid production.</title>
        <authorList>
            <person name="Xiao H."/>
            <person name="Shao Z."/>
            <person name="Jiang Y."/>
            <person name="Dole S."/>
            <person name="Zhao H."/>
        </authorList>
    </citation>
    <scope>NUCLEOTIDE SEQUENCE [LARGE SCALE GENOMIC DNA]</scope>
    <source>
        <strain evidence="2">SD108</strain>
    </source>
</reference>
<accession>A0A099NKS4</accession>
<dbReference type="AlphaFoldDB" id="A0A099NKS4"/>
<dbReference type="HOGENOM" id="CLU_3423317_0_0_1"/>
<dbReference type="Proteomes" id="UP000029867">
    <property type="component" value="Unassembled WGS sequence"/>
</dbReference>
<organism evidence="1 2">
    <name type="scientific">Pichia kudriavzevii</name>
    <name type="common">Yeast</name>
    <name type="synonym">Issatchenkia orientalis</name>
    <dbReference type="NCBI Taxonomy" id="4909"/>
    <lineage>
        <taxon>Eukaryota</taxon>
        <taxon>Fungi</taxon>
        <taxon>Dikarya</taxon>
        <taxon>Ascomycota</taxon>
        <taxon>Saccharomycotina</taxon>
        <taxon>Pichiomycetes</taxon>
        <taxon>Pichiales</taxon>
        <taxon>Pichiaceae</taxon>
        <taxon>Pichia</taxon>
    </lineage>
</organism>
<protein>
    <submittedName>
        <fullName evidence="1">Uncharacterized protein</fullName>
    </submittedName>
</protein>
<evidence type="ECO:0000313" key="1">
    <source>
        <dbReference type="EMBL" id="KGK32517.1"/>
    </source>
</evidence>
<sequence>MSVHSGSTDDNILSLLFSATNSS</sequence>
<evidence type="ECO:0000313" key="2">
    <source>
        <dbReference type="Proteomes" id="UP000029867"/>
    </source>
</evidence>
<name>A0A099NKS4_PICKU</name>
<dbReference type="EMBL" id="JQFK01002164">
    <property type="protein sequence ID" value="KGK32517.1"/>
    <property type="molecule type" value="Genomic_DNA"/>
</dbReference>
<comment type="caution">
    <text evidence="1">The sequence shown here is derived from an EMBL/GenBank/DDBJ whole genome shotgun (WGS) entry which is preliminary data.</text>
</comment>
<proteinExistence type="predicted"/>
<gene>
    <name evidence="1" type="ORF">JL09_g6876</name>
</gene>